<reference evidence="2" key="1">
    <citation type="submission" date="2011-01" db="EMBL/GenBank/DDBJ databases">
        <authorList>
            <person name="Muzny D."/>
            <person name="Qin X."/>
            <person name="Buhay C."/>
            <person name="Dugan-Rocha S."/>
            <person name="Ding Y."/>
            <person name="Chen G."/>
            <person name="Hawes A."/>
            <person name="Holder M."/>
            <person name="Jhangiani S."/>
            <person name="Johnson A."/>
            <person name="Khan Z."/>
            <person name="Li Z."/>
            <person name="Liu W."/>
            <person name="Liu X."/>
            <person name="Perez L."/>
            <person name="Shen H."/>
            <person name="Wang Q."/>
            <person name="Watt J."/>
            <person name="Xi L."/>
            <person name="Xin Y."/>
            <person name="Zhou J."/>
            <person name="Deng J."/>
            <person name="Jiang H."/>
            <person name="Liu Y."/>
            <person name="Qu J."/>
            <person name="Song X.-Z."/>
            <person name="Zhang L."/>
            <person name="Villasana D."/>
            <person name="Johnson A."/>
            <person name="Liu J."/>
            <person name="Liyanage D."/>
            <person name="Lorensuhewa L."/>
            <person name="Robinson T."/>
            <person name="Song A."/>
            <person name="Song B.-B."/>
            <person name="Dinh H."/>
            <person name="Thornton R."/>
            <person name="Coyle M."/>
            <person name="Francisco L."/>
            <person name="Jackson L."/>
            <person name="Javaid M."/>
            <person name="Korchina V."/>
            <person name="Kovar C."/>
            <person name="Mata R."/>
            <person name="Mathew T."/>
            <person name="Ngo R."/>
            <person name="Nguyen L."/>
            <person name="Nguyen N."/>
            <person name="Okwuonu G."/>
            <person name="Ongeri F."/>
            <person name="Pham C."/>
            <person name="Simmons D."/>
            <person name="Wilczek-Boney K."/>
            <person name="Hale W."/>
            <person name="Jakkamsetti A."/>
            <person name="Pham P."/>
            <person name="Ruth R."/>
            <person name="San Lucas F."/>
            <person name="Warren J."/>
            <person name="Zhang J."/>
            <person name="Zhao Z."/>
            <person name="Zhou C."/>
            <person name="Zhu D."/>
            <person name="Lee S."/>
            <person name="Bess C."/>
            <person name="Blankenburg K."/>
            <person name="Forbes L."/>
            <person name="Fu Q."/>
            <person name="Gubbala S."/>
            <person name="Hirani K."/>
            <person name="Jayaseelan J.C."/>
            <person name="Lara F."/>
            <person name="Munidasa M."/>
            <person name="Palculict T."/>
            <person name="Patil S."/>
            <person name="Pu L.-L."/>
            <person name="Saada N."/>
            <person name="Tang L."/>
            <person name="Weissenberger G."/>
            <person name="Zhu Y."/>
            <person name="Hemphill L."/>
            <person name="Shang Y."/>
            <person name="Youmans B."/>
            <person name="Ayvaz T."/>
            <person name="Ross M."/>
            <person name="Santibanez J."/>
            <person name="Aqrawi P."/>
            <person name="Gross S."/>
            <person name="Joshi V."/>
            <person name="Fowler G."/>
            <person name="Nazareth L."/>
            <person name="Reid J."/>
            <person name="Worley K."/>
            <person name="Petrosino J."/>
            <person name="Highlander S."/>
            <person name="Gibbs R."/>
        </authorList>
    </citation>
    <scope>NUCLEOTIDE SEQUENCE [LARGE SCALE GENOMIC DNA]</scope>
    <source>
        <strain evidence="2">ATCC 33269</strain>
    </source>
</reference>
<accession>E7RMC1</accession>
<comment type="caution">
    <text evidence="2">The sequence shown here is derived from an EMBL/GenBank/DDBJ whole genome shotgun (WGS) entry which is preliminary data.</text>
</comment>
<evidence type="ECO:0000313" key="2">
    <source>
        <dbReference type="EMBL" id="EFZ37902.1"/>
    </source>
</evidence>
<dbReference type="HOGENOM" id="CLU_162638_0_1_10"/>
<protein>
    <recommendedName>
        <fullName evidence="4">DUF4369 domain-containing protein</fullName>
    </recommendedName>
</protein>
<proteinExistence type="predicted"/>
<evidence type="ECO:0000313" key="3">
    <source>
        <dbReference type="Proteomes" id="UP000005580"/>
    </source>
</evidence>
<dbReference type="EMBL" id="AEPE02000002">
    <property type="protein sequence ID" value="EFZ37902.1"/>
    <property type="molecule type" value="Genomic_DNA"/>
</dbReference>
<keyword evidence="3" id="KW-1185">Reference proteome</keyword>
<dbReference type="AlphaFoldDB" id="E7RMC1"/>
<dbReference type="RefSeq" id="WP_004368951.1">
    <property type="nucleotide sequence ID" value="NZ_GL833119.1"/>
</dbReference>
<gene>
    <name evidence="2" type="ORF">HMPREF0663_10271</name>
</gene>
<organism evidence="2 3">
    <name type="scientific">Hoylesella oralis ATCC 33269</name>
    <dbReference type="NCBI Taxonomy" id="873533"/>
    <lineage>
        <taxon>Bacteria</taxon>
        <taxon>Pseudomonadati</taxon>
        <taxon>Bacteroidota</taxon>
        <taxon>Bacteroidia</taxon>
        <taxon>Bacteroidales</taxon>
        <taxon>Prevotellaceae</taxon>
        <taxon>Hoylesella</taxon>
    </lineage>
</organism>
<keyword evidence="1" id="KW-0732">Signal</keyword>
<feature type="signal peptide" evidence="1">
    <location>
        <begin position="1"/>
        <end position="24"/>
    </location>
</feature>
<dbReference type="STRING" id="28134.SAMN05444288_0584"/>
<evidence type="ECO:0008006" key="4">
    <source>
        <dbReference type="Google" id="ProtNLM"/>
    </source>
</evidence>
<name>E7RMC1_9BACT</name>
<feature type="chain" id="PRO_5003221403" description="DUF4369 domain-containing protein" evidence="1">
    <location>
        <begin position="25"/>
        <end position="128"/>
    </location>
</feature>
<sequence length="128" mass="14220">MKRTINLKLAFIAVTMLFSVTMMAQNTVKIIVENVPNSQGSILVTTSNSHYAMTKAVEGTTEVELKDMPLGECMLYVMHDSNDDKSPNNVNGLPTEYVCMQKINVKNNNQTITAKLQNIPEIVANKNK</sequence>
<dbReference type="Proteomes" id="UP000005580">
    <property type="component" value="Unassembled WGS sequence"/>
</dbReference>
<evidence type="ECO:0000256" key="1">
    <source>
        <dbReference type="SAM" id="SignalP"/>
    </source>
</evidence>